<dbReference type="InterPro" id="IPR002893">
    <property type="entry name" value="Znf_MYND"/>
</dbReference>
<evidence type="ECO:0000313" key="7">
    <source>
        <dbReference type="EMBL" id="CAH9099381.1"/>
    </source>
</evidence>
<dbReference type="Gene3D" id="1.25.40.10">
    <property type="entry name" value="Tetratricopeptide repeat domain"/>
    <property type="match status" value="1"/>
</dbReference>
<dbReference type="PROSITE" id="PS01360">
    <property type="entry name" value="ZF_MYND_1"/>
    <property type="match status" value="1"/>
</dbReference>
<keyword evidence="3" id="KW-0862">Zinc</keyword>
<dbReference type="InterPro" id="IPR001214">
    <property type="entry name" value="SET_dom"/>
</dbReference>
<dbReference type="Gene3D" id="2.170.270.10">
    <property type="entry name" value="SET domain"/>
    <property type="match status" value="1"/>
</dbReference>
<keyword evidence="1" id="KW-0479">Metal-binding</keyword>
<dbReference type="Proteomes" id="UP001152484">
    <property type="component" value="Unassembled WGS sequence"/>
</dbReference>
<name>A0A9P1EEC3_CUSEU</name>
<dbReference type="OrthoDB" id="265717at2759"/>
<dbReference type="InterPro" id="IPR050869">
    <property type="entry name" value="H3K4_H4K5_MeTrfase"/>
</dbReference>
<feature type="domain" description="MYND-type" evidence="6">
    <location>
        <begin position="59"/>
        <end position="96"/>
    </location>
</feature>
<dbReference type="InterPro" id="IPR011990">
    <property type="entry name" value="TPR-like_helical_dom_sf"/>
</dbReference>
<proteinExistence type="predicted"/>
<dbReference type="Pfam" id="PF00856">
    <property type="entry name" value="SET"/>
    <property type="match status" value="1"/>
</dbReference>
<dbReference type="Gene3D" id="1.10.220.160">
    <property type="match status" value="1"/>
</dbReference>
<dbReference type="PANTHER" id="PTHR12197:SF251">
    <property type="entry name" value="EG:BACR7C10.4 PROTEIN"/>
    <property type="match status" value="1"/>
</dbReference>
<protein>
    <recommendedName>
        <fullName evidence="9">Histone-lysine N-methyltransferase ASHR1</fullName>
    </recommendedName>
</protein>
<evidence type="ECO:0000256" key="4">
    <source>
        <dbReference type="PROSITE-ProRule" id="PRU00134"/>
    </source>
</evidence>
<dbReference type="AlphaFoldDB" id="A0A9P1EEC3"/>
<evidence type="ECO:0000256" key="2">
    <source>
        <dbReference type="ARBA" id="ARBA00022771"/>
    </source>
</evidence>
<dbReference type="PANTHER" id="PTHR12197">
    <property type="entry name" value="HISTONE-LYSINE N-METHYLTRANSFERASE SMYD"/>
    <property type="match status" value="1"/>
</dbReference>
<dbReference type="SUPFAM" id="SSF82199">
    <property type="entry name" value="SET domain"/>
    <property type="match status" value="1"/>
</dbReference>
<organism evidence="7 8">
    <name type="scientific">Cuscuta europaea</name>
    <name type="common">European dodder</name>
    <dbReference type="NCBI Taxonomy" id="41803"/>
    <lineage>
        <taxon>Eukaryota</taxon>
        <taxon>Viridiplantae</taxon>
        <taxon>Streptophyta</taxon>
        <taxon>Embryophyta</taxon>
        <taxon>Tracheophyta</taxon>
        <taxon>Spermatophyta</taxon>
        <taxon>Magnoliopsida</taxon>
        <taxon>eudicotyledons</taxon>
        <taxon>Gunneridae</taxon>
        <taxon>Pentapetalae</taxon>
        <taxon>asterids</taxon>
        <taxon>lamiids</taxon>
        <taxon>Solanales</taxon>
        <taxon>Convolvulaceae</taxon>
        <taxon>Cuscuteae</taxon>
        <taxon>Cuscuta</taxon>
        <taxon>Cuscuta subgen. Cuscuta</taxon>
    </lineage>
</organism>
<dbReference type="SUPFAM" id="SSF48452">
    <property type="entry name" value="TPR-like"/>
    <property type="match status" value="1"/>
</dbReference>
<dbReference type="EMBL" id="CAMAPE010000038">
    <property type="protein sequence ID" value="CAH9099381.1"/>
    <property type="molecule type" value="Genomic_DNA"/>
</dbReference>
<evidence type="ECO:0000256" key="1">
    <source>
        <dbReference type="ARBA" id="ARBA00022723"/>
    </source>
</evidence>
<dbReference type="GO" id="GO:0008270">
    <property type="term" value="F:zinc ion binding"/>
    <property type="evidence" value="ECO:0007669"/>
    <property type="project" value="UniProtKB-KW"/>
</dbReference>
<accession>A0A9P1EEC3</accession>
<dbReference type="Pfam" id="PF01753">
    <property type="entry name" value="zf-MYND"/>
    <property type="match status" value="1"/>
</dbReference>
<reference evidence="7" key="1">
    <citation type="submission" date="2022-07" db="EMBL/GenBank/DDBJ databases">
        <authorList>
            <person name="Macas J."/>
            <person name="Novak P."/>
            <person name="Neumann P."/>
        </authorList>
    </citation>
    <scope>NUCLEOTIDE SEQUENCE</scope>
</reference>
<sequence length="486" mass="54927">MEERLQKALSEKGLSVSTHPQKGRCIFTTRDFSPGEVIISQEPYVSVPTKTKTEPLPKCEWCFASANVKKCSACQIVYYCGATCQKSDWKLHRLECQVLLKVERDKIKSLAPTLRLMVKLYLRRKLQSGNNVPATAMDNYTLVEALVSHMPDIDEKQLVLYAQMANLVSLILQRTDINIKEIAENFCKLACNAHTICDSELKPLGTGLYPVISIINHSCLPNSCLVFEGRCAVVRAVQHIKKGTEVCISYIETAGSTTTRQKVLKEQYFFSCTCSRCIKLGLTDDIQETAVLEGYRCKDSGCKGFLLCDAEDKGFICQQCGLLREKEEIKSIASDINSLLDIASLSSSSGNQKDAIRLYKMIEERELKLNHPFSLNLMRTRENLLKICMELQDWKAALVYCRLTIPVYQRVYLGRHPLLGLQHYTCGKLEWLLGESEEALKSLTKAMDILRITHGTNTPFMKELSFELDEACAEVSFKLSRNNDDH</sequence>
<dbReference type="PROSITE" id="PS50280">
    <property type="entry name" value="SET"/>
    <property type="match status" value="1"/>
</dbReference>
<dbReference type="GO" id="GO:0005634">
    <property type="term" value="C:nucleus"/>
    <property type="evidence" value="ECO:0007669"/>
    <property type="project" value="TreeGrafter"/>
</dbReference>
<evidence type="ECO:0000259" key="5">
    <source>
        <dbReference type="PROSITE" id="PS50280"/>
    </source>
</evidence>
<keyword evidence="8" id="KW-1185">Reference proteome</keyword>
<keyword evidence="2 4" id="KW-0863">Zinc-finger</keyword>
<comment type="caution">
    <text evidence="7">The sequence shown here is derived from an EMBL/GenBank/DDBJ whole genome shotgun (WGS) entry which is preliminary data.</text>
</comment>
<dbReference type="Gene3D" id="6.10.140.2220">
    <property type="match status" value="1"/>
</dbReference>
<evidence type="ECO:0000259" key="6">
    <source>
        <dbReference type="PROSITE" id="PS50865"/>
    </source>
</evidence>
<feature type="domain" description="SET" evidence="5">
    <location>
        <begin position="12"/>
        <end position="251"/>
    </location>
</feature>
<dbReference type="SMART" id="SM00317">
    <property type="entry name" value="SET"/>
    <property type="match status" value="1"/>
</dbReference>
<dbReference type="InterPro" id="IPR046341">
    <property type="entry name" value="SET_dom_sf"/>
</dbReference>
<evidence type="ECO:0000256" key="3">
    <source>
        <dbReference type="ARBA" id="ARBA00022833"/>
    </source>
</evidence>
<evidence type="ECO:0008006" key="9">
    <source>
        <dbReference type="Google" id="ProtNLM"/>
    </source>
</evidence>
<gene>
    <name evidence="7" type="ORF">CEURO_LOCUS14444</name>
</gene>
<evidence type="ECO:0000313" key="8">
    <source>
        <dbReference type="Proteomes" id="UP001152484"/>
    </source>
</evidence>
<dbReference type="PROSITE" id="PS50865">
    <property type="entry name" value="ZF_MYND_2"/>
    <property type="match status" value="1"/>
</dbReference>